<evidence type="ECO:0000256" key="1">
    <source>
        <dbReference type="ARBA" id="ARBA00022729"/>
    </source>
</evidence>
<sequence>MKLASLFLNALWRVQQPVSTLVQTGKCPLAFSTSWEVMGPFQIEATWGADPLEFFGGFRSLKYNENARFPSSLAPNATVSWSTTTAQHSSCDTLSARVGLSVAFPDIDLDFLQRIYGWAALQYQGWARGFLHVSDEEPLTLTLATDNLLEFYLDGKHHFGGDYYAFRRAPIVLYLEPGDHIVDLRFVRDVRVMGGIGSPTIDIQLEARSSTRDLHIAADDALMPDLVNGRLASMLGSIQVRNDHVHDIEIFAISANDTSYFVWLLQPDEFLIVAGQTRPVAVAISCKTNCGPYLGIDVEYGIVGQSRSQASVLHLDHHFAQREMYEPLKVTFYHPAGMVSYAILKPPPSNISCPLDLEGSLPVFLQLHGAGVEADNEIVRHALDSVDLCAWSLFPTGSTPWSGDDWHVWGFADVEAAIEAIPAWIESIGWDGPGVNTKRWLVAGHSNGGQGTWYALTHRPDNVFAAAPISGYSSIQNYVPYDLWQPMPPSVRALLDASLSSHRHELLLDNVKGISILQQHGSIDDNVPAFHSRLMNQLINTQGANASYIELPGKNHWFDGIITTQPLREFFEQELNNFAQLLRAPEAFTLTVVNPADSGPKFGVEILYLRRPGQPGKVHVSFSSSDCILQSSNVLSLRLPDIYPRTHGIVVDNQRIDLSLQAKSSDLWLFPDGTWKILSEHQLLALRDQNQLGGMDAIFRTQNTLQIISHSQECRHTAVQISRNFCQYLGADTEVLESGSKPAKQYSNVVRVVRSDNPPAGHLEDFALQVDSSTGISIRTSSGQIKYPSSAGLGAIFLRPLPAGAVELVVWGHDADGLDVASRLVPMLPGVGQPDFVVADRRMLLEGAGGVLAMGSFDHLWNVTENSYFT</sequence>
<dbReference type="OrthoDB" id="449091at2759"/>
<dbReference type="InterPro" id="IPR001375">
    <property type="entry name" value="Peptidase_S9_cat"/>
</dbReference>
<gene>
    <name evidence="3" type="ORF">M436DRAFT_38561</name>
</gene>
<dbReference type="RefSeq" id="XP_013430836.1">
    <property type="nucleotide sequence ID" value="XM_013575382.1"/>
</dbReference>
<evidence type="ECO:0000313" key="3">
    <source>
        <dbReference type="EMBL" id="KEQ77019.1"/>
    </source>
</evidence>
<keyword evidence="1" id="KW-0732">Signal</keyword>
<evidence type="ECO:0000313" key="4">
    <source>
        <dbReference type="Proteomes" id="UP000027730"/>
    </source>
</evidence>
<dbReference type="GO" id="GO:0008236">
    <property type="term" value="F:serine-type peptidase activity"/>
    <property type="evidence" value="ECO:0007669"/>
    <property type="project" value="InterPro"/>
</dbReference>
<dbReference type="InterPro" id="IPR029058">
    <property type="entry name" value="AB_hydrolase_fold"/>
</dbReference>
<evidence type="ECO:0000259" key="2">
    <source>
        <dbReference type="Pfam" id="PF00326"/>
    </source>
</evidence>
<dbReference type="Pfam" id="PF00326">
    <property type="entry name" value="Peptidase_S9"/>
    <property type="match status" value="1"/>
</dbReference>
<dbReference type="Proteomes" id="UP000027730">
    <property type="component" value="Unassembled WGS sequence"/>
</dbReference>
<feature type="domain" description="Peptidase S9 prolyl oligopeptidase catalytic" evidence="2">
    <location>
        <begin position="431"/>
        <end position="575"/>
    </location>
</feature>
<dbReference type="STRING" id="1043004.A0A074WZW2"/>
<dbReference type="PANTHER" id="PTHR43037:SF4">
    <property type="entry name" value="PEPTIDASE S9 PROLYL OLIGOPEPTIDASE CATALYTIC DOMAIN-CONTAINING PROTEIN"/>
    <property type="match status" value="1"/>
</dbReference>
<proteinExistence type="predicted"/>
<dbReference type="AlphaFoldDB" id="A0A074WZW2"/>
<dbReference type="InterPro" id="IPR050955">
    <property type="entry name" value="Plant_Biomass_Hydrol_Est"/>
</dbReference>
<dbReference type="Gene3D" id="3.40.50.1820">
    <property type="entry name" value="alpha/beta hydrolase"/>
    <property type="match status" value="1"/>
</dbReference>
<dbReference type="EMBL" id="KL584703">
    <property type="protein sequence ID" value="KEQ77019.1"/>
    <property type="molecule type" value="Genomic_DNA"/>
</dbReference>
<protein>
    <recommendedName>
        <fullName evidence="2">Peptidase S9 prolyl oligopeptidase catalytic domain-containing protein</fullName>
    </recommendedName>
</protein>
<reference evidence="3 4" key="1">
    <citation type="journal article" date="2014" name="BMC Genomics">
        <title>Genome sequencing of four Aureobasidium pullulans varieties: biotechnological potential, stress tolerance, and description of new species.</title>
        <authorList>
            <person name="Gostin Ar C."/>
            <person name="Ohm R.A."/>
            <person name="Kogej T."/>
            <person name="Sonjak S."/>
            <person name="Turk M."/>
            <person name="Zajc J."/>
            <person name="Zalar P."/>
            <person name="Grube M."/>
            <person name="Sun H."/>
            <person name="Han J."/>
            <person name="Sharma A."/>
            <person name="Chiniquy J."/>
            <person name="Ngan C.Y."/>
            <person name="Lipzen A."/>
            <person name="Barry K."/>
            <person name="Grigoriev I.V."/>
            <person name="Gunde-Cimerman N."/>
        </authorList>
    </citation>
    <scope>NUCLEOTIDE SEQUENCE [LARGE SCALE GENOMIC DNA]</scope>
    <source>
        <strain evidence="3 4">CBS 147.97</strain>
    </source>
</reference>
<keyword evidence="4" id="KW-1185">Reference proteome</keyword>
<dbReference type="GeneID" id="25409040"/>
<dbReference type="SUPFAM" id="SSF53474">
    <property type="entry name" value="alpha/beta-Hydrolases"/>
    <property type="match status" value="1"/>
</dbReference>
<name>A0A074WZW2_9PEZI</name>
<dbReference type="HOGENOM" id="CLU_014627_1_0_1"/>
<dbReference type="PANTHER" id="PTHR43037">
    <property type="entry name" value="UNNAMED PRODUCT-RELATED"/>
    <property type="match status" value="1"/>
</dbReference>
<accession>A0A074WZW2</accession>
<organism evidence="3 4">
    <name type="scientific">Aureobasidium namibiae CBS 147.97</name>
    <dbReference type="NCBI Taxonomy" id="1043004"/>
    <lineage>
        <taxon>Eukaryota</taxon>
        <taxon>Fungi</taxon>
        <taxon>Dikarya</taxon>
        <taxon>Ascomycota</taxon>
        <taxon>Pezizomycotina</taxon>
        <taxon>Dothideomycetes</taxon>
        <taxon>Dothideomycetidae</taxon>
        <taxon>Dothideales</taxon>
        <taxon>Saccotheciaceae</taxon>
        <taxon>Aureobasidium</taxon>
    </lineage>
</organism>
<dbReference type="GO" id="GO:0006508">
    <property type="term" value="P:proteolysis"/>
    <property type="evidence" value="ECO:0007669"/>
    <property type="project" value="InterPro"/>
</dbReference>